<sequence>MIKDKKINSIKRSKITNVKIHSLGGYGVVYSAEWNKKRVTLKHMLPYQDKPESEHKSLVNEIEVFCSINFSSLRENQIGYKNIIQCFGIIETKEDILSSTEDSLSLNKIKDLSFFSETRKSPSLIHFQIQLVNTTESSEETQSYIIDECNFVA</sequence>
<evidence type="ECO:0000313" key="2">
    <source>
        <dbReference type="Proteomes" id="UP000789901"/>
    </source>
</evidence>
<keyword evidence="2" id="KW-1185">Reference proteome</keyword>
<comment type="caution">
    <text evidence="1">The sequence shown here is derived from an EMBL/GenBank/DDBJ whole genome shotgun (WGS) entry which is preliminary data.</text>
</comment>
<dbReference type="Proteomes" id="UP000789901">
    <property type="component" value="Unassembled WGS sequence"/>
</dbReference>
<evidence type="ECO:0000313" key="1">
    <source>
        <dbReference type="EMBL" id="CAG8517228.1"/>
    </source>
</evidence>
<organism evidence="1 2">
    <name type="scientific">Gigaspora margarita</name>
    <dbReference type="NCBI Taxonomy" id="4874"/>
    <lineage>
        <taxon>Eukaryota</taxon>
        <taxon>Fungi</taxon>
        <taxon>Fungi incertae sedis</taxon>
        <taxon>Mucoromycota</taxon>
        <taxon>Glomeromycotina</taxon>
        <taxon>Glomeromycetes</taxon>
        <taxon>Diversisporales</taxon>
        <taxon>Gigasporaceae</taxon>
        <taxon>Gigaspora</taxon>
    </lineage>
</organism>
<dbReference type="InterPro" id="IPR011009">
    <property type="entry name" value="Kinase-like_dom_sf"/>
</dbReference>
<gene>
    <name evidence="1" type="ORF">GMARGA_LOCUS2976</name>
</gene>
<proteinExistence type="predicted"/>
<dbReference type="EMBL" id="CAJVQB010001015">
    <property type="protein sequence ID" value="CAG8517228.1"/>
    <property type="molecule type" value="Genomic_DNA"/>
</dbReference>
<dbReference type="Gene3D" id="3.30.200.20">
    <property type="entry name" value="Phosphorylase Kinase, domain 1"/>
    <property type="match status" value="1"/>
</dbReference>
<reference evidence="1 2" key="1">
    <citation type="submission" date="2021-06" db="EMBL/GenBank/DDBJ databases">
        <authorList>
            <person name="Kallberg Y."/>
            <person name="Tangrot J."/>
            <person name="Rosling A."/>
        </authorList>
    </citation>
    <scope>NUCLEOTIDE SEQUENCE [LARGE SCALE GENOMIC DNA]</scope>
    <source>
        <strain evidence="1 2">120-4 pot B 10/14</strain>
    </source>
</reference>
<dbReference type="SUPFAM" id="SSF56112">
    <property type="entry name" value="Protein kinase-like (PK-like)"/>
    <property type="match status" value="1"/>
</dbReference>
<accession>A0ABM8W3R3</accession>
<name>A0ABM8W3R3_GIGMA</name>
<protein>
    <submittedName>
        <fullName evidence="1">37028_t:CDS:1</fullName>
    </submittedName>
</protein>